<dbReference type="Gene3D" id="3.40.30.10">
    <property type="entry name" value="Glutaredoxin"/>
    <property type="match status" value="1"/>
</dbReference>
<feature type="region of interest" description="Disordered" evidence="5">
    <location>
        <begin position="128"/>
        <end position="159"/>
    </location>
</feature>
<keyword evidence="3" id="KW-0963">Cytoplasm</keyword>
<dbReference type="InterPro" id="IPR011905">
    <property type="entry name" value="GlrX-like_pln_2"/>
</dbReference>
<evidence type="ECO:0000313" key="7">
    <source>
        <dbReference type="EMBL" id="KAF8387897.1"/>
    </source>
</evidence>
<dbReference type="InterPro" id="IPR002109">
    <property type="entry name" value="Glutaredoxin"/>
</dbReference>
<evidence type="ECO:0000256" key="5">
    <source>
        <dbReference type="SAM" id="MobiDB-lite"/>
    </source>
</evidence>
<comment type="similarity">
    <text evidence="2">Belongs to the glutaredoxin family. CC-type subfamily.</text>
</comment>
<dbReference type="NCBIfam" id="TIGR02189">
    <property type="entry name" value="GlrX-like_plant"/>
    <property type="match status" value="1"/>
</dbReference>
<keyword evidence="4" id="KW-0676">Redox-active center</keyword>
<comment type="subcellular location">
    <subcellularLocation>
        <location evidence="1">Cytoplasm</location>
    </subcellularLocation>
</comment>
<evidence type="ECO:0000256" key="4">
    <source>
        <dbReference type="ARBA" id="ARBA00023284"/>
    </source>
</evidence>
<dbReference type="Pfam" id="PF00462">
    <property type="entry name" value="Glutaredoxin"/>
    <property type="match status" value="1"/>
</dbReference>
<dbReference type="OrthoDB" id="418495at2759"/>
<evidence type="ECO:0000256" key="3">
    <source>
        <dbReference type="ARBA" id="ARBA00022490"/>
    </source>
</evidence>
<evidence type="ECO:0000259" key="6">
    <source>
        <dbReference type="Pfam" id="PF00462"/>
    </source>
</evidence>
<sequence length="228" mass="25492">MAQRVMMLGSQKPVVIFSRSNRCMCHTIKTLFTELGAYPFVHDQLDEDPNGGDIERALLTMGLNPAVPAVFIGGKLVGGAGDVMTLQLNGSLRRWLLRAYVWVWSWNECKVKYWVTWPTEEMRRDVESGVGAASEGDEPTTVVSRRDEDEGKARGSVGRPEDAYINRSAWELKFLTAKPLSVSTTHIAFFFPNFDPILRRLCRKILFSNPSYGDSDEIGISKSGGDLQ</sequence>
<organism evidence="7 8">
    <name type="scientific">Tetracentron sinense</name>
    <name type="common">Spur-leaf</name>
    <dbReference type="NCBI Taxonomy" id="13715"/>
    <lineage>
        <taxon>Eukaryota</taxon>
        <taxon>Viridiplantae</taxon>
        <taxon>Streptophyta</taxon>
        <taxon>Embryophyta</taxon>
        <taxon>Tracheophyta</taxon>
        <taxon>Spermatophyta</taxon>
        <taxon>Magnoliopsida</taxon>
        <taxon>Trochodendrales</taxon>
        <taxon>Trochodendraceae</taxon>
        <taxon>Tetracentron</taxon>
    </lineage>
</organism>
<proteinExistence type="inferred from homology"/>
<dbReference type="SUPFAM" id="SSF52833">
    <property type="entry name" value="Thioredoxin-like"/>
    <property type="match status" value="1"/>
</dbReference>
<evidence type="ECO:0000256" key="1">
    <source>
        <dbReference type="ARBA" id="ARBA00004496"/>
    </source>
</evidence>
<keyword evidence="8" id="KW-1185">Reference proteome</keyword>
<protein>
    <recommendedName>
        <fullName evidence="6">Glutaredoxin domain-containing protein</fullName>
    </recommendedName>
</protein>
<dbReference type="PANTHER" id="PTHR10168">
    <property type="entry name" value="GLUTAREDOXIN"/>
    <property type="match status" value="1"/>
</dbReference>
<dbReference type="PROSITE" id="PS51354">
    <property type="entry name" value="GLUTAREDOXIN_2"/>
    <property type="match status" value="1"/>
</dbReference>
<dbReference type="CDD" id="cd03419">
    <property type="entry name" value="GRX_GRXh_1_2_like"/>
    <property type="match status" value="1"/>
</dbReference>
<feature type="compositionally biased region" description="Basic and acidic residues" evidence="5">
    <location>
        <begin position="144"/>
        <end position="159"/>
    </location>
</feature>
<comment type="caution">
    <text evidence="7">The sequence shown here is derived from an EMBL/GenBank/DDBJ whole genome shotgun (WGS) entry which is preliminary data.</text>
</comment>
<accession>A0A834YFP0</accession>
<gene>
    <name evidence="7" type="ORF">HHK36_026559</name>
</gene>
<dbReference type="Proteomes" id="UP000655225">
    <property type="component" value="Unassembled WGS sequence"/>
</dbReference>
<dbReference type="GO" id="GO:0005737">
    <property type="term" value="C:cytoplasm"/>
    <property type="evidence" value="ECO:0007669"/>
    <property type="project" value="UniProtKB-SubCell"/>
</dbReference>
<reference evidence="7 8" key="1">
    <citation type="submission" date="2020-04" db="EMBL/GenBank/DDBJ databases">
        <title>Plant Genome Project.</title>
        <authorList>
            <person name="Zhang R.-G."/>
        </authorList>
    </citation>
    <scope>NUCLEOTIDE SEQUENCE [LARGE SCALE GENOMIC DNA]</scope>
    <source>
        <strain evidence="7">YNK0</strain>
        <tissue evidence="7">Leaf</tissue>
    </source>
</reference>
<evidence type="ECO:0000256" key="2">
    <source>
        <dbReference type="ARBA" id="ARBA00007568"/>
    </source>
</evidence>
<name>A0A834YFP0_TETSI</name>
<feature type="domain" description="Glutaredoxin" evidence="6">
    <location>
        <begin position="14"/>
        <end position="77"/>
    </location>
</feature>
<dbReference type="AlphaFoldDB" id="A0A834YFP0"/>
<dbReference type="EMBL" id="JABCRI010000020">
    <property type="protein sequence ID" value="KAF8387897.1"/>
    <property type="molecule type" value="Genomic_DNA"/>
</dbReference>
<dbReference type="InterPro" id="IPR036249">
    <property type="entry name" value="Thioredoxin-like_sf"/>
</dbReference>
<evidence type="ECO:0000313" key="8">
    <source>
        <dbReference type="Proteomes" id="UP000655225"/>
    </source>
</evidence>